<comment type="caution">
    <text evidence="2">The sequence shown here is derived from an EMBL/GenBank/DDBJ whole genome shotgun (WGS) entry which is preliminary data.</text>
</comment>
<gene>
    <name evidence="2" type="ORF">PENSUB_4487</name>
</gene>
<proteinExistence type="predicted"/>
<feature type="compositionally biased region" description="Polar residues" evidence="1">
    <location>
        <begin position="137"/>
        <end position="147"/>
    </location>
</feature>
<evidence type="ECO:0000313" key="3">
    <source>
        <dbReference type="Proteomes" id="UP000186955"/>
    </source>
</evidence>
<evidence type="ECO:0000256" key="1">
    <source>
        <dbReference type="SAM" id="MobiDB-lite"/>
    </source>
</evidence>
<dbReference type="EMBL" id="MNBE01000391">
    <property type="protein sequence ID" value="OKP10133.1"/>
    <property type="molecule type" value="Genomic_DNA"/>
</dbReference>
<dbReference type="Proteomes" id="UP000186955">
    <property type="component" value="Unassembled WGS sequence"/>
</dbReference>
<protein>
    <submittedName>
        <fullName evidence="2">Uncharacterized protein</fullName>
    </submittedName>
</protein>
<reference evidence="2 3" key="1">
    <citation type="submission" date="2016-10" db="EMBL/GenBank/DDBJ databases">
        <title>Genome sequence of the ascomycete fungus Penicillium subrubescens.</title>
        <authorList>
            <person name="De Vries R.P."/>
            <person name="Peng M."/>
            <person name="Dilokpimol A."/>
            <person name="Hilden K."/>
            <person name="Makela M.R."/>
            <person name="Grigoriev I."/>
            <person name="Riley R."/>
            <person name="Granchi Z."/>
        </authorList>
    </citation>
    <scope>NUCLEOTIDE SEQUENCE [LARGE SCALE GENOMIC DNA]</scope>
    <source>
        <strain evidence="2 3">CBS 132785</strain>
    </source>
</reference>
<keyword evidence="3" id="KW-1185">Reference proteome</keyword>
<organism evidence="2 3">
    <name type="scientific">Penicillium subrubescens</name>
    <dbReference type="NCBI Taxonomy" id="1316194"/>
    <lineage>
        <taxon>Eukaryota</taxon>
        <taxon>Fungi</taxon>
        <taxon>Dikarya</taxon>
        <taxon>Ascomycota</taxon>
        <taxon>Pezizomycotina</taxon>
        <taxon>Eurotiomycetes</taxon>
        <taxon>Eurotiomycetidae</taxon>
        <taxon>Eurotiales</taxon>
        <taxon>Aspergillaceae</taxon>
        <taxon>Penicillium</taxon>
    </lineage>
</organism>
<dbReference type="InterPro" id="IPR021276">
    <property type="entry name" value="DUF2855"/>
</dbReference>
<feature type="region of interest" description="Disordered" evidence="1">
    <location>
        <begin position="120"/>
        <end position="147"/>
    </location>
</feature>
<evidence type="ECO:0000313" key="2">
    <source>
        <dbReference type="EMBL" id="OKP10133.1"/>
    </source>
</evidence>
<dbReference type="STRING" id="1316194.A0A1Q5UCE1"/>
<dbReference type="Pfam" id="PF11017">
    <property type="entry name" value="DUF2855"/>
    <property type="match status" value="1"/>
</dbReference>
<name>A0A1Q5UCE1_9EURO</name>
<sequence>MEVHVVSKSKNQVNAVATLDRLEYEQHGLAASSVRVQPLLITLCSNNLSYARGGDLLHGWDTYPVPAGLPKPYNDRKSWGIVPAWGYGVVTESMTQISPGTLLWGFWPTASLPVVLKLHPSEPKGRDQRVPTAPYDNYNSYSEEGQN</sequence>
<dbReference type="AlphaFoldDB" id="A0A1Q5UCE1"/>
<accession>A0A1Q5UCE1</accession>
<feature type="compositionally biased region" description="Basic and acidic residues" evidence="1">
    <location>
        <begin position="120"/>
        <end position="129"/>
    </location>
</feature>